<evidence type="ECO:0000313" key="2">
    <source>
        <dbReference type="EMBL" id="SFT90983.1"/>
    </source>
</evidence>
<evidence type="ECO:0000313" key="3">
    <source>
        <dbReference type="Proteomes" id="UP000236454"/>
    </source>
</evidence>
<dbReference type="EMBL" id="FPAS01000007">
    <property type="protein sequence ID" value="SFT90983.1"/>
    <property type="molecule type" value="Genomic_DNA"/>
</dbReference>
<sequence>MKKFIDVRNIIAQKNANLLKWIPGFIIRYVQKILHEQDVNAFIDEHKDLNSFEFCQAVIDKFNIELSTVGLENVPDSGPCVLAVNHPLGGMDAMAIVTLLQHKRKDIKFIVNDVLLNLENLKEIFIGVDKIGKNQKESLRKVDELFGTDQLICVFPAGLVSRKIKGHVEDLEWKKTFITRSKRYNNTIIPVHINGELSNFFYRLSNIRKKIGIKGNIEMLYLVNELYKQNNKKMRVLFGTPIPAKSLDKSKSDKAWAQEIKNKVYALEKQYDK</sequence>
<gene>
    <name evidence="2" type="ORF">SAMN05216474_3111</name>
</gene>
<dbReference type="Pfam" id="PF19576">
    <property type="entry name" value="Acyltransf_2"/>
    <property type="match status" value="1"/>
</dbReference>
<dbReference type="SUPFAM" id="SSF69593">
    <property type="entry name" value="Glycerol-3-phosphate (1)-acyltransferase"/>
    <property type="match status" value="1"/>
</dbReference>
<dbReference type="SMART" id="SM00563">
    <property type="entry name" value="PlsC"/>
    <property type="match status" value="1"/>
</dbReference>
<keyword evidence="3" id="KW-1185">Reference proteome</keyword>
<dbReference type="InterPro" id="IPR045746">
    <property type="entry name" value="ACT14924-like_Acyltransf_dom"/>
</dbReference>
<reference evidence="2 3" key="1">
    <citation type="submission" date="2016-10" db="EMBL/GenBank/DDBJ databases">
        <authorList>
            <person name="de Groot N.N."/>
        </authorList>
    </citation>
    <scope>NUCLEOTIDE SEQUENCE [LARGE SCALE GENOMIC DNA]</scope>
    <source>
        <strain evidence="2 3">CGMCC 1.7005</strain>
    </source>
</reference>
<dbReference type="Proteomes" id="UP000236454">
    <property type="component" value="Unassembled WGS sequence"/>
</dbReference>
<name>A0A1I7BV01_9FLAO</name>
<accession>A0A1I7BV01</accession>
<protein>
    <submittedName>
        <fullName evidence="2">Putative hemolysin</fullName>
    </submittedName>
</protein>
<dbReference type="STRING" id="477690.SAMN05216474_3111"/>
<evidence type="ECO:0000259" key="1">
    <source>
        <dbReference type="SMART" id="SM00563"/>
    </source>
</evidence>
<dbReference type="OrthoDB" id="1113830at2"/>
<dbReference type="RefSeq" id="WP_090253250.1">
    <property type="nucleotide sequence ID" value="NZ_FPAS01000007.1"/>
</dbReference>
<dbReference type="AlphaFoldDB" id="A0A1I7BV01"/>
<feature type="domain" description="Phospholipid/glycerol acyltransferase" evidence="1">
    <location>
        <begin position="80"/>
        <end position="196"/>
    </location>
</feature>
<dbReference type="InterPro" id="IPR002123">
    <property type="entry name" value="Plipid/glycerol_acylTrfase"/>
</dbReference>
<organism evidence="2 3">
    <name type="scientific">Lishizhenia tianjinensis</name>
    <dbReference type="NCBI Taxonomy" id="477690"/>
    <lineage>
        <taxon>Bacteria</taxon>
        <taxon>Pseudomonadati</taxon>
        <taxon>Bacteroidota</taxon>
        <taxon>Flavobacteriia</taxon>
        <taxon>Flavobacteriales</taxon>
        <taxon>Crocinitomicaceae</taxon>
        <taxon>Lishizhenia</taxon>
    </lineage>
</organism>
<proteinExistence type="predicted"/>
<dbReference type="GO" id="GO:0016746">
    <property type="term" value="F:acyltransferase activity"/>
    <property type="evidence" value="ECO:0007669"/>
    <property type="project" value="InterPro"/>
</dbReference>